<feature type="non-terminal residue" evidence="2">
    <location>
        <position position="1"/>
    </location>
</feature>
<name>A0AAW2ZZN2_9TRYP</name>
<dbReference type="Proteomes" id="UP001482455">
    <property type="component" value="Unassembled WGS sequence"/>
</dbReference>
<gene>
    <name evidence="2" type="ORF">Q4I30_006958</name>
</gene>
<protein>
    <submittedName>
        <fullName evidence="2">Uncharacterized protein</fullName>
    </submittedName>
</protein>
<evidence type="ECO:0000313" key="3">
    <source>
        <dbReference type="Proteomes" id="UP001482455"/>
    </source>
</evidence>
<accession>A0AAW2ZZN2</accession>
<evidence type="ECO:0000256" key="1">
    <source>
        <dbReference type="SAM" id="MobiDB-lite"/>
    </source>
</evidence>
<dbReference type="AlphaFoldDB" id="A0AAW2ZZN2"/>
<proteinExistence type="predicted"/>
<comment type="caution">
    <text evidence="2">The sequence shown here is derived from an EMBL/GenBank/DDBJ whole genome shotgun (WGS) entry which is preliminary data.</text>
</comment>
<dbReference type="EMBL" id="JBAMZL010000035">
    <property type="protein sequence ID" value="KAL0496060.1"/>
    <property type="molecule type" value="Genomic_DNA"/>
</dbReference>
<sequence length="84" mass="8808">EVSSVNHLSPAAKGVQVGAEASSAGELPYETLNTVTVIQLVERTPDVSLLLHSKVHSAEAVSDGNLNPAFPQLSEEDVCRAVVQ</sequence>
<organism evidence="2 3">
    <name type="scientific">Leishmania utingensis</name>
    <dbReference type="NCBI Taxonomy" id="653362"/>
    <lineage>
        <taxon>Eukaryota</taxon>
        <taxon>Discoba</taxon>
        <taxon>Euglenozoa</taxon>
        <taxon>Kinetoplastea</taxon>
        <taxon>Metakinetoplastina</taxon>
        <taxon>Trypanosomatida</taxon>
        <taxon>Trypanosomatidae</taxon>
        <taxon>Leishmaniinae</taxon>
        <taxon>Leishmania</taxon>
    </lineage>
</organism>
<evidence type="ECO:0000313" key="2">
    <source>
        <dbReference type="EMBL" id="KAL0496060.1"/>
    </source>
</evidence>
<keyword evidence="3" id="KW-1185">Reference proteome</keyword>
<reference evidence="2 3" key="1">
    <citation type="submission" date="2024-02" db="EMBL/GenBank/DDBJ databases">
        <title>FIRST GENOME SEQUENCES OF Leishmania (Viannia) shawi, Leishmania (Viannia) lindenbergi AND Leishmania (Viannia) utingensis.</title>
        <authorList>
            <person name="Resadore F."/>
            <person name="Custodio M.G.F."/>
            <person name="Boite M.C."/>
            <person name="Cupolillo E."/>
            <person name="Ferreira G.E.M."/>
        </authorList>
    </citation>
    <scope>NUCLEOTIDE SEQUENCE [LARGE SCALE GENOMIC DNA]</scope>
    <source>
        <strain evidence="2 3">ITUB/BR/1977/M4964</strain>
    </source>
</reference>
<feature type="region of interest" description="Disordered" evidence="1">
    <location>
        <begin position="1"/>
        <end position="23"/>
    </location>
</feature>